<reference evidence="6 7" key="1">
    <citation type="submission" date="2024-08" db="EMBL/GenBank/DDBJ databases">
        <authorList>
            <person name="Lu H."/>
        </authorList>
    </citation>
    <scope>NUCLEOTIDE SEQUENCE [LARGE SCALE GENOMIC DNA]</scope>
    <source>
        <strain evidence="6 7">BYS180W</strain>
    </source>
</reference>
<evidence type="ECO:0000313" key="7">
    <source>
        <dbReference type="Proteomes" id="UP001606099"/>
    </source>
</evidence>
<dbReference type="PRINTS" id="PR00033">
    <property type="entry name" value="HTHASNC"/>
</dbReference>
<evidence type="ECO:0000256" key="1">
    <source>
        <dbReference type="ARBA" id="ARBA00023015"/>
    </source>
</evidence>
<dbReference type="InterPro" id="IPR019888">
    <property type="entry name" value="Tscrpt_reg_AsnC-like"/>
</dbReference>
<dbReference type="PROSITE" id="PS50956">
    <property type="entry name" value="HTH_ASNC_2"/>
    <property type="match status" value="1"/>
</dbReference>
<keyword evidence="4" id="KW-0804">Transcription</keyword>
<evidence type="ECO:0000256" key="4">
    <source>
        <dbReference type="ARBA" id="ARBA00023163"/>
    </source>
</evidence>
<organism evidence="6 7">
    <name type="scientific">Roseateles rivi</name>
    <dbReference type="NCBI Taxonomy" id="3299028"/>
    <lineage>
        <taxon>Bacteria</taxon>
        <taxon>Pseudomonadati</taxon>
        <taxon>Pseudomonadota</taxon>
        <taxon>Betaproteobacteria</taxon>
        <taxon>Burkholderiales</taxon>
        <taxon>Sphaerotilaceae</taxon>
        <taxon>Roseateles</taxon>
    </lineage>
</organism>
<evidence type="ECO:0000256" key="2">
    <source>
        <dbReference type="ARBA" id="ARBA00023125"/>
    </source>
</evidence>
<dbReference type="Gene3D" id="1.10.10.10">
    <property type="entry name" value="Winged helix-like DNA-binding domain superfamily/Winged helix DNA-binding domain"/>
    <property type="match status" value="1"/>
</dbReference>
<dbReference type="Pfam" id="PF13412">
    <property type="entry name" value="HTH_24"/>
    <property type="match status" value="1"/>
</dbReference>
<dbReference type="SUPFAM" id="SSF54909">
    <property type="entry name" value="Dimeric alpha+beta barrel"/>
    <property type="match status" value="1"/>
</dbReference>
<keyword evidence="1" id="KW-0805">Transcription regulation</keyword>
<dbReference type="InterPro" id="IPR036390">
    <property type="entry name" value="WH_DNA-bd_sf"/>
</dbReference>
<gene>
    <name evidence="6" type="ORF">ACG0Z6_05865</name>
</gene>
<dbReference type="PANTHER" id="PTHR30154">
    <property type="entry name" value="LEUCINE-RESPONSIVE REGULATORY PROTEIN"/>
    <property type="match status" value="1"/>
</dbReference>
<dbReference type="InterPro" id="IPR036388">
    <property type="entry name" value="WH-like_DNA-bd_sf"/>
</dbReference>
<keyword evidence="7" id="KW-1185">Reference proteome</keyword>
<proteinExistence type="predicted"/>
<keyword evidence="2" id="KW-0238">DNA-binding</keyword>
<sequence length="167" mass="18675">MIHPIKEKNPAMADVSTLDAIDLRILRVLQADGRIANLKLAETVHLSPTAVLERVKRLTREGYILGYEARLNPALLGVGMLVFVEILLDRTVQDVMDNFKAAVQARAEILECHLVAGGFDYLLKTRVRDMASYREFIGSVIWTLPGVRETRTYAVMEEIKNSAALPV</sequence>
<dbReference type="InterPro" id="IPR019887">
    <property type="entry name" value="Tscrpt_reg_AsnC/Lrp_C"/>
</dbReference>
<feature type="domain" description="HTH asnC-type" evidence="5">
    <location>
        <begin position="18"/>
        <end position="79"/>
    </location>
</feature>
<comment type="caution">
    <text evidence="6">The sequence shown here is derived from an EMBL/GenBank/DDBJ whole genome shotgun (WGS) entry which is preliminary data.</text>
</comment>
<accession>A0ABW7FTX1</accession>
<dbReference type="InterPro" id="IPR011008">
    <property type="entry name" value="Dimeric_a/b-barrel"/>
</dbReference>
<evidence type="ECO:0000259" key="5">
    <source>
        <dbReference type="PROSITE" id="PS50956"/>
    </source>
</evidence>
<dbReference type="Proteomes" id="UP001606099">
    <property type="component" value="Unassembled WGS sequence"/>
</dbReference>
<evidence type="ECO:0000256" key="3">
    <source>
        <dbReference type="ARBA" id="ARBA00023159"/>
    </source>
</evidence>
<dbReference type="SMART" id="SM00344">
    <property type="entry name" value="HTH_ASNC"/>
    <property type="match status" value="1"/>
</dbReference>
<evidence type="ECO:0000313" key="6">
    <source>
        <dbReference type="EMBL" id="MFG6447770.1"/>
    </source>
</evidence>
<dbReference type="PANTHER" id="PTHR30154:SF0">
    <property type="entry name" value="LEUCINE-RESPONSIVE REGULATORY PROTEIN"/>
    <property type="match status" value="1"/>
</dbReference>
<dbReference type="EMBL" id="JBIGHZ010000002">
    <property type="protein sequence ID" value="MFG6447770.1"/>
    <property type="molecule type" value="Genomic_DNA"/>
</dbReference>
<dbReference type="Pfam" id="PF01037">
    <property type="entry name" value="AsnC_trans_reg"/>
    <property type="match status" value="1"/>
</dbReference>
<dbReference type="RefSeq" id="WP_394459417.1">
    <property type="nucleotide sequence ID" value="NZ_JBIGHZ010000002.1"/>
</dbReference>
<name>A0ABW7FTX1_9BURK</name>
<dbReference type="Gene3D" id="3.30.70.920">
    <property type="match status" value="1"/>
</dbReference>
<dbReference type="SUPFAM" id="SSF46785">
    <property type="entry name" value="Winged helix' DNA-binding domain"/>
    <property type="match status" value="1"/>
</dbReference>
<dbReference type="InterPro" id="IPR000485">
    <property type="entry name" value="AsnC-type_HTH_dom"/>
</dbReference>
<protein>
    <submittedName>
        <fullName evidence="6">Lrp/AsnC ligand binding domain-containing protein</fullName>
    </submittedName>
</protein>
<keyword evidence="3" id="KW-0010">Activator</keyword>